<accession>A0A4Y2CTC2</accession>
<evidence type="ECO:0000313" key="2">
    <source>
        <dbReference type="Proteomes" id="UP000499080"/>
    </source>
</evidence>
<dbReference type="AlphaFoldDB" id="A0A4Y2CTC2"/>
<reference evidence="1 2" key="1">
    <citation type="journal article" date="2019" name="Sci. Rep.">
        <title>Orb-weaving spider Araneus ventricosus genome elucidates the spidroin gene catalogue.</title>
        <authorList>
            <person name="Kono N."/>
            <person name="Nakamura H."/>
            <person name="Ohtoshi R."/>
            <person name="Moran D.A.P."/>
            <person name="Shinohara A."/>
            <person name="Yoshida Y."/>
            <person name="Fujiwara M."/>
            <person name="Mori M."/>
            <person name="Tomita M."/>
            <person name="Arakawa K."/>
        </authorList>
    </citation>
    <scope>NUCLEOTIDE SEQUENCE [LARGE SCALE GENOMIC DNA]</scope>
</reference>
<protein>
    <submittedName>
        <fullName evidence="1">Uncharacterized protein</fullName>
    </submittedName>
</protein>
<keyword evidence="2" id="KW-1185">Reference proteome</keyword>
<name>A0A4Y2CTC2_ARAVE</name>
<gene>
    <name evidence="1" type="ORF">AVEN_137600_1</name>
</gene>
<dbReference type="Proteomes" id="UP000499080">
    <property type="component" value="Unassembled WGS sequence"/>
</dbReference>
<evidence type="ECO:0000313" key="1">
    <source>
        <dbReference type="EMBL" id="GBM07721.1"/>
    </source>
</evidence>
<proteinExistence type="predicted"/>
<comment type="caution">
    <text evidence="1">The sequence shown here is derived from an EMBL/GenBank/DDBJ whole genome shotgun (WGS) entry which is preliminary data.</text>
</comment>
<sequence>MNHGRTIRISGDIVLRHAKGIHVPECEQLLLAEVFPRLLTFWIITNWNQLHSYQKQREQMKPDDDYPHMAASSKGHLQKSVVDHFSLAPVLFTNETRFIHNV</sequence>
<organism evidence="1 2">
    <name type="scientific">Araneus ventricosus</name>
    <name type="common">Orbweaver spider</name>
    <name type="synonym">Epeira ventricosa</name>
    <dbReference type="NCBI Taxonomy" id="182803"/>
    <lineage>
        <taxon>Eukaryota</taxon>
        <taxon>Metazoa</taxon>
        <taxon>Ecdysozoa</taxon>
        <taxon>Arthropoda</taxon>
        <taxon>Chelicerata</taxon>
        <taxon>Arachnida</taxon>
        <taxon>Araneae</taxon>
        <taxon>Araneomorphae</taxon>
        <taxon>Entelegynae</taxon>
        <taxon>Araneoidea</taxon>
        <taxon>Araneidae</taxon>
        <taxon>Araneus</taxon>
    </lineage>
</organism>
<dbReference type="EMBL" id="BGPR01000246">
    <property type="protein sequence ID" value="GBM07721.1"/>
    <property type="molecule type" value="Genomic_DNA"/>
</dbReference>